<dbReference type="InterPro" id="IPR007110">
    <property type="entry name" value="Ig-like_dom"/>
</dbReference>
<dbReference type="InterPro" id="IPR013783">
    <property type="entry name" value="Ig-like_fold"/>
</dbReference>
<accession>A0A5A9NRP2</accession>
<proteinExistence type="predicted"/>
<feature type="region of interest" description="Disordered" evidence="1">
    <location>
        <begin position="82"/>
        <end position="115"/>
    </location>
</feature>
<dbReference type="EMBL" id="SOYY01000014">
    <property type="protein sequence ID" value="KAA0711765.1"/>
    <property type="molecule type" value="Genomic_DNA"/>
</dbReference>
<dbReference type="PROSITE" id="PS50835">
    <property type="entry name" value="IG_LIKE"/>
    <property type="match status" value="1"/>
</dbReference>
<dbReference type="InterPro" id="IPR036179">
    <property type="entry name" value="Ig-like_dom_sf"/>
</dbReference>
<comment type="caution">
    <text evidence="3">The sequence shown here is derived from an EMBL/GenBank/DDBJ whole genome shotgun (WGS) entry which is preliminary data.</text>
</comment>
<dbReference type="Gene3D" id="2.60.40.10">
    <property type="entry name" value="Immunoglobulins"/>
    <property type="match status" value="1"/>
</dbReference>
<evidence type="ECO:0000313" key="4">
    <source>
        <dbReference type="Proteomes" id="UP000324632"/>
    </source>
</evidence>
<gene>
    <name evidence="3" type="ORF">E1301_Tti020882</name>
</gene>
<keyword evidence="4" id="KW-1185">Reference proteome</keyword>
<dbReference type="CDD" id="cd00096">
    <property type="entry name" value="Ig"/>
    <property type="match status" value="1"/>
</dbReference>
<protein>
    <recommendedName>
        <fullName evidence="2">Ig-like domain-containing protein</fullName>
    </recommendedName>
</protein>
<feature type="domain" description="Ig-like" evidence="2">
    <location>
        <begin position="1"/>
        <end position="61"/>
    </location>
</feature>
<sequence>MSVSHDVSVSWYKGKSLLSSISVSEHSIIRSISLHLECLDDSDVYSCVINNSISTQTQDLNTDVCHKCSGHLHILAQNPITKATQDSGKSSESQNGLTEEIRSINSSSTSEDEESSKCLNEKQQHCEDALIYNWTEYEYEFACRFFVALVIGKYVENRDDWMCVENRKNFFKRRTEVFSADKRGR</sequence>
<evidence type="ECO:0000259" key="2">
    <source>
        <dbReference type="PROSITE" id="PS50835"/>
    </source>
</evidence>
<evidence type="ECO:0000256" key="1">
    <source>
        <dbReference type="SAM" id="MobiDB-lite"/>
    </source>
</evidence>
<feature type="compositionally biased region" description="Polar residues" evidence="1">
    <location>
        <begin position="82"/>
        <end position="97"/>
    </location>
</feature>
<reference evidence="3 4" key="1">
    <citation type="journal article" date="2019" name="Mol. Ecol. Resour.">
        <title>Chromosome-level genome assembly of Triplophysa tibetana, a fish adapted to the harsh high-altitude environment of the Tibetan Plateau.</title>
        <authorList>
            <person name="Yang X."/>
            <person name="Liu H."/>
            <person name="Ma Z."/>
            <person name="Zou Y."/>
            <person name="Zou M."/>
            <person name="Mao Y."/>
            <person name="Li X."/>
            <person name="Wang H."/>
            <person name="Chen T."/>
            <person name="Wang W."/>
            <person name="Yang R."/>
        </authorList>
    </citation>
    <scope>NUCLEOTIDE SEQUENCE [LARGE SCALE GENOMIC DNA]</scope>
    <source>
        <strain evidence="3">TTIB1903HZAU</strain>
        <tissue evidence="3">Muscle</tissue>
    </source>
</reference>
<dbReference type="Proteomes" id="UP000324632">
    <property type="component" value="Chromosome 14"/>
</dbReference>
<dbReference type="PANTHER" id="PTHR21063">
    <property type="entry name" value="LFA-3"/>
    <property type="match status" value="1"/>
</dbReference>
<name>A0A5A9NRP2_9TELE</name>
<evidence type="ECO:0000313" key="3">
    <source>
        <dbReference type="EMBL" id="KAA0711765.1"/>
    </source>
</evidence>
<dbReference type="AlphaFoldDB" id="A0A5A9NRP2"/>
<dbReference type="SUPFAM" id="SSF48726">
    <property type="entry name" value="Immunoglobulin"/>
    <property type="match status" value="1"/>
</dbReference>
<dbReference type="PANTHER" id="PTHR21063:SF4">
    <property type="entry name" value="CD48 ANTIGEN-RELATED"/>
    <property type="match status" value="1"/>
</dbReference>
<organism evidence="3 4">
    <name type="scientific">Triplophysa tibetana</name>
    <dbReference type="NCBI Taxonomy" id="1572043"/>
    <lineage>
        <taxon>Eukaryota</taxon>
        <taxon>Metazoa</taxon>
        <taxon>Chordata</taxon>
        <taxon>Craniata</taxon>
        <taxon>Vertebrata</taxon>
        <taxon>Euteleostomi</taxon>
        <taxon>Actinopterygii</taxon>
        <taxon>Neopterygii</taxon>
        <taxon>Teleostei</taxon>
        <taxon>Ostariophysi</taxon>
        <taxon>Cypriniformes</taxon>
        <taxon>Nemacheilidae</taxon>
        <taxon>Triplophysa</taxon>
    </lineage>
</organism>